<sequence length="81" mass="9654">MQIAFWSEDQDIRYEIEGTPGYEKEDQHQFKKEMISKWGKVEPERRHRKDSLTRLFNQAQQEGGVKGLSQYGKFIGEYDII</sequence>
<name>A0A9Q3I048_9BASI</name>
<proteinExistence type="predicted"/>
<reference evidence="1" key="1">
    <citation type="submission" date="2021-03" db="EMBL/GenBank/DDBJ databases">
        <title>Draft genome sequence of rust myrtle Austropuccinia psidii MF-1, a brazilian biotype.</title>
        <authorList>
            <person name="Quecine M.C."/>
            <person name="Pachon D.M.R."/>
            <person name="Bonatelli M.L."/>
            <person name="Correr F.H."/>
            <person name="Franceschini L.M."/>
            <person name="Leite T.F."/>
            <person name="Margarido G.R.A."/>
            <person name="Almeida C.A."/>
            <person name="Ferrarezi J.A."/>
            <person name="Labate C.A."/>
        </authorList>
    </citation>
    <scope>NUCLEOTIDE SEQUENCE</scope>
    <source>
        <strain evidence="1">MF-1</strain>
    </source>
</reference>
<protein>
    <submittedName>
        <fullName evidence="1">Uncharacterized protein</fullName>
    </submittedName>
</protein>
<accession>A0A9Q3I048</accession>
<organism evidence="1 2">
    <name type="scientific">Austropuccinia psidii MF-1</name>
    <dbReference type="NCBI Taxonomy" id="1389203"/>
    <lineage>
        <taxon>Eukaryota</taxon>
        <taxon>Fungi</taxon>
        <taxon>Dikarya</taxon>
        <taxon>Basidiomycota</taxon>
        <taxon>Pucciniomycotina</taxon>
        <taxon>Pucciniomycetes</taxon>
        <taxon>Pucciniales</taxon>
        <taxon>Sphaerophragmiaceae</taxon>
        <taxon>Austropuccinia</taxon>
    </lineage>
</organism>
<dbReference type="EMBL" id="AVOT02029565">
    <property type="protein sequence ID" value="MBW0522462.1"/>
    <property type="molecule type" value="Genomic_DNA"/>
</dbReference>
<dbReference type="OrthoDB" id="2961286at2759"/>
<evidence type="ECO:0000313" key="2">
    <source>
        <dbReference type="Proteomes" id="UP000765509"/>
    </source>
</evidence>
<dbReference type="Proteomes" id="UP000765509">
    <property type="component" value="Unassembled WGS sequence"/>
</dbReference>
<keyword evidence="2" id="KW-1185">Reference proteome</keyword>
<comment type="caution">
    <text evidence="1">The sequence shown here is derived from an EMBL/GenBank/DDBJ whole genome shotgun (WGS) entry which is preliminary data.</text>
</comment>
<evidence type="ECO:0000313" key="1">
    <source>
        <dbReference type="EMBL" id="MBW0522462.1"/>
    </source>
</evidence>
<gene>
    <name evidence="1" type="ORF">O181_062177</name>
</gene>
<dbReference type="AlphaFoldDB" id="A0A9Q3I048"/>